<organism evidence="15 16">
    <name type="scientific">Oricola cellulosilytica</name>
    <dbReference type="NCBI Taxonomy" id="1429082"/>
    <lineage>
        <taxon>Bacteria</taxon>
        <taxon>Pseudomonadati</taxon>
        <taxon>Pseudomonadota</taxon>
        <taxon>Alphaproteobacteria</taxon>
        <taxon>Hyphomicrobiales</taxon>
        <taxon>Ahrensiaceae</taxon>
        <taxon>Oricola</taxon>
    </lineage>
</organism>
<evidence type="ECO:0000256" key="2">
    <source>
        <dbReference type="ARBA" id="ARBA00005135"/>
    </source>
</evidence>
<dbReference type="GO" id="GO:0006564">
    <property type="term" value="P:L-serine biosynthetic process"/>
    <property type="evidence" value="ECO:0007669"/>
    <property type="project" value="UniProtKB-KW"/>
</dbReference>
<dbReference type="UniPathway" id="UPA00135">
    <property type="reaction ID" value="UER00198"/>
</dbReference>
<comment type="catalytic activity">
    <reaction evidence="12">
        <text>O-phospho-L-serine + H2O = L-serine + phosphate</text>
        <dbReference type="Rhea" id="RHEA:21208"/>
        <dbReference type="ChEBI" id="CHEBI:15377"/>
        <dbReference type="ChEBI" id="CHEBI:33384"/>
        <dbReference type="ChEBI" id="CHEBI:43474"/>
        <dbReference type="ChEBI" id="CHEBI:57524"/>
        <dbReference type="EC" id="3.1.3.3"/>
    </reaction>
</comment>
<dbReference type="PANTHER" id="PTHR43344">
    <property type="entry name" value="PHOSPHOSERINE PHOSPHATASE"/>
    <property type="match status" value="1"/>
</dbReference>
<comment type="caution">
    <text evidence="15">The sequence shown here is derived from an EMBL/GenBank/DDBJ whole genome shotgun (WGS) entry which is preliminary data.</text>
</comment>
<dbReference type="RefSeq" id="WP_131566986.1">
    <property type="nucleotide sequence ID" value="NZ_JAINFK010000004.1"/>
</dbReference>
<feature type="active site" description="Nucleophile" evidence="14">
    <location>
        <position position="91"/>
    </location>
</feature>
<evidence type="ECO:0000256" key="12">
    <source>
        <dbReference type="ARBA" id="ARBA00048138"/>
    </source>
</evidence>
<dbReference type="NCBIfam" id="TIGR01488">
    <property type="entry name" value="HAD-SF-IB"/>
    <property type="match status" value="1"/>
</dbReference>
<dbReference type="EMBL" id="SJST01000002">
    <property type="protein sequence ID" value="TCD15195.1"/>
    <property type="molecule type" value="Genomic_DNA"/>
</dbReference>
<feature type="active site" description="Proton donor" evidence="14">
    <location>
        <position position="93"/>
    </location>
</feature>
<keyword evidence="7" id="KW-0479">Metal-binding</keyword>
<evidence type="ECO:0000256" key="9">
    <source>
        <dbReference type="ARBA" id="ARBA00022842"/>
    </source>
</evidence>
<accession>A0A4R0PFL1</accession>
<evidence type="ECO:0000256" key="10">
    <source>
        <dbReference type="ARBA" id="ARBA00023299"/>
    </source>
</evidence>
<comment type="cofactor">
    <cofactor evidence="1">
        <name>Mg(2+)</name>
        <dbReference type="ChEBI" id="CHEBI:18420"/>
    </cofactor>
</comment>
<dbReference type="AlphaFoldDB" id="A0A4R0PFL1"/>
<evidence type="ECO:0000313" key="15">
    <source>
        <dbReference type="EMBL" id="TCD15195.1"/>
    </source>
</evidence>
<dbReference type="SFLD" id="SFLDG01136">
    <property type="entry name" value="C1.6:_Phosphoserine_Phosphatas"/>
    <property type="match status" value="1"/>
</dbReference>
<protein>
    <recommendedName>
        <fullName evidence="5">Phosphoserine phosphatase</fullName>
        <ecNumber evidence="4">3.1.3.3</ecNumber>
    </recommendedName>
    <alternativeName>
        <fullName evidence="11">O-phosphoserine phosphohydrolase</fullName>
    </alternativeName>
</protein>
<evidence type="ECO:0000256" key="3">
    <source>
        <dbReference type="ARBA" id="ARBA00009184"/>
    </source>
</evidence>
<name>A0A4R0PFL1_9HYPH</name>
<dbReference type="CDD" id="cd07500">
    <property type="entry name" value="HAD_PSP"/>
    <property type="match status" value="1"/>
</dbReference>
<comment type="pathway">
    <text evidence="2">Amino-acid biosynthesis; L-serine biosynthesis; L-serine from 3-phospho-D-glycerate: step 3/3.</text>
</comment>
<dbReference type="Pfam" id="PF12710">
    <property type="entry name" value="HAD"/>
    <property type="match status" value="1"/>
</dbReference>
<comment type="similarity">
    <text evidence="3">Belongs to the HAD-like hydrolase superfamily. SerB family.</text>
</comment>
<dbReference type="InterPro" id="IPR004469">
    <property type="entry name" value="PSP"/>
</dbReference>
<dbReference type="Proteomes" id="UP000291301">
    <property type="component" value="Unassembled WGS sequence"/>
</dbReference>
<evidence type="ECO:0000256" key="5">
    <source>
        <dbReference type="ARBA" id="ARBA00015196"/>
    </source>
</evidence>
<evidence type="ECO:0000313" key="16">
    <source>
        <dbReference type="Proteomes" id="UP000291301"/>
    </source>
</evidence>
<evidence type="ECO:0000256" key="1">
    <source>
        <dbReference type="ARBA" id="ARBA00001946"/>
    </source>
</evidence>
<keyword evidence="16" id="KW-1185">Reference proteome</keyword>
<dbReference type="GO" id="GO:0005737">
    <property type="term" value="C:cytoplasm"/>
    <property type="evidence" value="ECO:0007669"/>
    <property type="project" value="TreeGrafter"/>
</dbReference>
<keyword evidence="6" id="KW-0028">Amino-acid biosynthesis</keyword>
<evidence type="ECO:0000256" key="13">
    <source>
        <dbReference type="ARBA" id="ARBA00048523"/>
    </source>
</evidence>
<dbReference type="SFLD" id="SFLDS00003">
    <property type="entry name" value="Haloacid_Dehalogenase"/>
    <property type="match status" value="1"/>
</dbReference>
<dbReference type="GO" id="GO:0036424">
    <property type="term" value="F:L-phosphoserine phosphatase activity"/>
    <property type="evidence" value="ECO:0007669"/>
    <property type="project" value="InterPro"/>
</dbReference>
<evidence type="ECO:0000256" key="8">
    <source>
        <dbReference type="ARBA" id="ARBA00022801"/>
    </source>
</evidence>
<dbReference type="Gene3D" id="3.40.50.1000">
    <property type="entry name" value="HAD superfamily/HAD-like"/>
    <property type="match status" value="1"/>
</dbReference>
<evidence type="ECO:0000256" key="4">
    <source>
        <dbReference type="ARBA" id="ARBA00012640"/>
    </source>
</evidence>
<evidence type="ECO:0000256" key="11">
    <source>
        <dbReference type="ARBA" id="ARBA00031693"/>
    </source>
</evidence>
<dbReference type="InterPro" id="IPR023214">
    <property type="entry name" value="HAD_sf"/>
</dbReference>
<dbReference type="InterPro" id="IPR036412">
    <property type="entry name" value="HAD-like_sf"/>
</dbReference>
<dbReference type="PANTHER" id="PTHR43344:SF2">
    <property type="entry name" value="PHOSPHOSERINE PHOSPHATASE"/>
    <property type="match status" value="1"/>
</dbReference>
<dbReference type="InterPro" id="IPR050582">
    <property type="entry name" value="HAD-like_SerB"/>
</dbReference>
<evidence type="ECO:0000256" key="6">
    <source>
        <dbReference type="ARBA" id="ARBA00022605"/>
    </source>
</evidence>
<gene>
    <name evidence="15" type="primary">serB</name>
    <name evidence="15" type="ORF">E0D97_06515</name>
</gene>
<comment type="catalytic activity">
    <reaction evidence="13">
        <text>O-phospho-D-serine + H2O = D-serine + phosphate</text>
        <dbReference type="Rhea" id="RHEA:24873"/>
        <dbReference type="ChEBI" id="CHEBI:15377"/>
        <dbReference type="ChEBI" id="CHEBI:35247"/>
        <dbReference type="ChEBI" id="CHEBI:43474"/>
        <dbReference type="ChEBI" id="CHEBI:58680"/>
        <dbReference type="EC" id="3.1.3.3"/>
    </reaction>
</comment>
<evidence type="ECO:0000256" key="7">
    <source>
        <dbReference type="ARBA" id="ARBA00022723"/>
    </source>
</evidence>
<keyword evidence="8 15" id="KW-0378">Hydrolase</keyword>
<dbReference type="SUPFAM" id="SSF56784">
    <property type="entry name" value="HAD-like"/>
    <property type="match status" value="1"/>
</dbReference>
<keyword evidence="10" id="KW-0718">Serine biosynthesis</keyword>
<sequence length="300" mass="32122">MNTIVTLIANPAATTLDADLVRMVASLLPDPEIAWLSDERAADVWSRQVLDEAAVHAFRSDLARHLAGMQIDTAVQFLAAENRRKKLLIADMDSTMIQQECIDELADEAGVGARVADITARAMNGEIGFEGALRERVALLKGLPTSTIDAVIANRITLMPGGPELVRTMRKHGAWCALVSGGFVDFTSRIAEMIGFQENRANRLVRKDGHLTGEVAEPILGRQAKADALAEISARLGLEPADVIAVGDGANDLTMLSMAGAGVALHAKPAVAAQAGIRIDHNDLTALLYLQGYRDSEIVR</sequence>
<dbReference type="EC" id="3.1.3.3" evidence="4"/>
<dbReference type="NCBIfam" id="TIGR00338">
    <property type="entry name" value="serB"/>
    <property type="match status" value="1"/>
</dbReference>
<dbReference type="OrthoDB" id="9792539at2"/>
<dbReference type="GO" id="GO:0000287">
    <property type="term" value="F:magnesium ion binding"/>
    <property type="evidence" value="ECO:0007669"/>
    <property type="project" value="TreeGrafter"/>
</dbReference>
<reference evidence="15 16" key="1">
    <citation type="journal article" date="2015" name="Antonie Van Leeuwenhoek">
        <title>Oricola cellulosilytica gen. nov., sp. nov., a cellulose-degrading bacterium of the family Phyllobacteriaceae isolated from surface seashore water, and emended descriptions of Mesorhizobium loti and Phyllobacterium myrsinacearum.</title>
        <authorList>
            <person name="Hameed A."/>
            <person name="Shahina M."/>
            <person name="Lai W.A."/>
            <person name="Lin S.Y."/>
            <person name="Young L.S."/>
            <person name="Liu Y.C."/>
            <person name="Hsu Y.H."/>
            <person name="Young C.C."/>
        </authorList>
    </citation>
    <scope>NUCLEOTIDE SEQUENCE [LARGE SCALE GENOMIC DNA]</scope>
    <source>
        <strain evidence="15 16">KCTC 52183</strain>
    </source>
</reference>
<evidence type="ECO:0000256" key="14">
    <source>
        <dbReference type="PIRSR" id="PIRSR604469-1"/>
    </source>
</evidence>
<proteinExistence type="inferred from homology"/>
<dbReference type="SFLD" id="SFLDG01137">
    <property type="entry name" value="C1.6.1:_Phosphoserine_Phosphat"/>
    <property type="match status" value="1"/>
</dbReference>
<dbReference type="SFLD" id="SFLDF00029">
    <property type="entry name" value="phosphoserine_phosphatase"/>
    <property type="match status" value="1"/>
</dbReference>
<keyword evidence="9" id="KW-0460">Magnesium</keyword>